<keyword evidence="2" id="KW-1185">Reference proteome</keyword>
<name>A0ABU2BJ53_9MICC</name>
<organism evidence="1 2">
    <name type="scientific">Paeniglutamicibacter sulfureus</name>
    <dbReference type="NCBI Taxonomy" id="43666"/>
    <lineage>
        <taxon>Bacteria</taxon>
        <taxon>Bacillati</taxon>
        <taxon>Actinomycetota</taxon>
        <taxon>Actinomycetes</taxon>
        <taxon>Micrococcales</taxon>
        <taxon>Micrococcaceae</taxon>
        <taxon>Paeniglutamicibacter</taxon>
    </lineage>
</organism>
<reference evidence="1 2" key="1">
    <citation type="submission" date="2023-07" db="EMBL/GenBank/DDBJ databases">
        <title>Sequencing the genomes of 1000 actinobacteria strains.</title>
        <authorList>
            <person name="Klenk H.-P."/>
        </authorList>
    </citation>
    <scope>NUCLEOTIDE SEQUENCE [LARGE SCALE GENOMIC DNA]</scope>
    <source>
        <strain evidence="1 2">DSM 20167</strain>
    </source>
</reference>
<comment type="caution">
    <text evidence="1">The sequence shown here is derived from an EMBL/GenBank/DDBJ whole genome shotgun (WGS) entry which is preliminary data.</text>
</comment>
<sequence>MQPDRLDPENFSTAHMLAARFGSLIGPSNEFYRPGIIRQLLDDRAALVRKPSGDVEKTEHPRAALEAVAAFLWSSALRSMDASSIMGIVCNGFRESGIDAVEVLPYLDGYVRVVDEQSEHQSTYVRAAELALIEAVQIAALTVMEYDEVFQDRLSPGDSREI</sequence>
<dbReference type="RefSeq" id="WP_264271315.1">
    <property type="nucleotide sequence ID" value="NZ_BAAAWO010000001.1"/>
</dbReference>
<dbReference type="Proteomes" id="UP001183817">
    <property type="component" value="Unassembled WGS sequence"/>
</dbReference>
<protein>
    <submittedName>
        <fullName evidence="1">Uncharacterized protein</fullName>
    </submittedName>
</protein>
<dbReference type="EMBL" id="JAVDYI010000001">
    <property type="protein sequence ID" value="MDR7358673.1"/>
    <property type="molecule type" value="Genomic_DNA"/>
</dbReference>
<proteinExistence type="predicted"/>
<accession>A0ABU2BJ53</accession>
<evidence type="ECO:0000313" key="1">
    <source>
        <dbReference type="EMBL" id="MDR7358673.1"/>
    </source>
</evidence>
<evidence type="ECO:0000313" key="2">
    <source>
        <dbReference type="Proteomes" id="UP001183817"/>
    </source>
</evidence>
<gene>
    <name evidence="1" type="ORF">J2S64_002364</name>
</gene>